<dbReference type="Gene3D" id="3.30.420.10">
    <property type="entry name" value="Ribonuclease H-like superfamily/Ribonuclease H"/>
    <property type="match status" value="2"/>
</dbReference>
<dbReference type="EMBL" id="GL888255">
    <property type="protein sequence ID" value="EGI63777.1"/>
    <property type="molecule type" value="Genomic_DNA"/>
</dbReference>
<dbReference type="GO" id="GO:0005737">
    <property type="term" value="C:cytoplasm"/>
    <property type="evidence" value="ECO:0007669"/>
    <property type="project" value="InterPro"/>
</dbReference>
<dbReference type="InterPro" id="IPR014789">
    <property type="entry name" value="PolyA-riboNase_RNA-binding"/>
</dbReference>
<dbReference type="Gene3D" id="3.30.70.330">
    <property type="match status" value="1"/>
</dbReference>
<gene>
    <name evidence="5" type="ORF">G5I_07812</name>
</gene>
<dbReference type="GO" id="GO:0000289">
    <property type="term" value="P:nuclear-transcribed mRNA poly(A) tail shortening"/>
    <property type="evidence" value="ECO:0007669"/>
    <property type="project" value="TreeGrafter"/>
</dbReference>
<dbReference type="eggNOG" id="KOG1990">
    <property type="taxonomic scope" value="Eukaryota"/>
</dbReference>
<dbReference type="STRING" id="103372.F4WPU8"/>
<evidence type="ECO:0000256" key="1">
    <source>
        <dbReference type="ARBA" id="ARBA00008372"/>
    </source>
</evidence>
<dbReference type="SUPFAM" id="SSF53098">
    <property type="entry name" value="Ribonuclease H-like"/>
    <property type="match status" value="1"/>
</dbReference>
<dbReference type="GO" id="GO:0003723">
    <property type="term" value="F:RNA binding"/>
    <property type="evidence" value="ECO:0007669"/>
    <property type="project" value="InterPro"/>
</dbReference>
<dbReference type="InterPro" id="IPR035979">
    <property type="entry name" value="RBD_domain_sf"/>
</dbReference>
<organism evidence="6">
    <name type="scientific">Acromyrmex echinatior</name>
    <name type="common">Panamanian leafcutter ant</name>
    <name type="synonym">Acromyrmex octospinosus echinatior</name>
    <dbReference type="NCBI Taxonomy" id="103372"/>
    <lineage>
        <taxon>Eukaryota</taxon>
        <taxon>Metazoa</taxon>
        <taxon>Ecdysozoa</taxon>
        <taxon>Arthropoda</taxon>
        <taxon>Hexapoda</taxon>
        <taxon>Insecta</taxon>
        <taxon>Pterygota</taxon>
        <taxon>Neoptera</taxon>
        <taxon>Endopterygota</taxon>
        <taxon>Hymenoptera</taxon>
        <taxon>Apocrita</taxon>
        <taxon>Aculeata</taxon>
        <taxon>Formicoidea</taxon>
        <taxon>Formicidae</taxon>
        <taxon>Myrmicinae</taxon>
        <taxon>Acromyrmex</taxon>
    </lineage>
</organism>
<dbReference type="PANTHER" id="PTHR15092:SF44">
    <property type="entry name" value="POLY(A)-SPECIFIC RIBONUCLEASE PARN"/>
    <property type="match status" value="1"/>
</dbReference>
<dbReference type="CDD" id="cd02637">
    <property type="entry name" value="R3H_PARN"/>
    <property type="match status" value="1"/>
</dbReference>
<dbReference type="InterPro" id="IPR036397">
    <property type="entry name" value="RNaseH_sf"/>
</dbReference>
<feature type="coiled-coil region" evidence="2">
    <location>
        <begin position="263"/>
        <end position="290"/>
    </location>
</feature>
<sequence length="611" mass="70410">MCYPPEISVVTLRSSMYRFCTHRGANNGFHLILFNAGSLLRLFPRHRDHDVLSELDSVIKDATFLSIDGEFTGLIVGPDGGQFDTPAQYYSKIRAGSMNFLLMQFGLSVFTYNSDTHKYSQRSYNFYVFPKPINRQVTDTRFMCQSSSLIFLANKDFDFNKLFKHGIPYLTASDEEKLVKRLEEKRKIKEENYVIPITDTDKPQIEEICSRIENFLASDAKELTIDHCNGFMRRLVHQEARIRWPNKIIVENKMENGWQCLLVRRAGTKEEEEERENQKQEKEKLEVKEAVGLSNLMKKIVESEKIIVGHNMLLDLCHIVHQFFTSLPKDYLEFKTLLHGLFPNLLDTKVICQSQHFKEFVGSSNLNLLIDIVSKPPFCIPDIENVEGRSYSMSTEKYHEAGYDAYITGLCFIALSNYLGKLQHIENATVLANSPLLYPFLNKIPVPRLKDFPYINLVGKDPNPSREHVFHLTFPKEWKHTDIIQLFIPFGGGYISWLSDTSAYVGLYRRDQAGVAMTSLSKETVYKIQTYTEYQATLQASASPEDRKRKLSPSKKDVKDDETSTTNGVKPPEDDDDEWQVATGKRRKKRKEQTTTVVVSKKAFEENDAWN</sequence>
<dbReference type="InterPro" id="IPR051181">
    <property type="entry name" value="CAF1_poly(A)_ribonucleases"/>
</dbReference>
<dbReference type="PANTHER" id="PTHR15092">
    <property type="entry name" value="POLY A -SPECIFIC RIBONUCLEASE/TARGET OF EGR1, MEMBER 1"/>
    <property type="match status" value="1"/>
</dbReference>
<keyword evidence="2" id="KW-0175">Coiled coil</keyword>
<dbReference type="SUPFAM" id="SSF82708">
    <property type="entry name" value="R3H domain"/>
    <property type="match status" value="1"/>
</dbReference>
<dbReference type="InterPro" id="IPR006941">
    <property type="entry name" value="RNase_CAF1"/>
</dbReference>
<feature type="region of interest" description="Disordered" evidence="3">
    <location>
        <begin position="539"/>
        <end position="611"/>
    </location>
</feature>
<reference evidence="5" key="1">
    <citation type="submission" date="2011-02" db="EMBL/GenBank/DDBJ databases">
        <title>The genome of the leaf-cutting ant Acromyrmex echinatior suggests key adaptations to social evolution and fungus farming.</title>
        <authorList>
            <person name="Nygaard S."/>
            <person name="Zhang G."/>
        </authorList>
    </citation>
    <scope>NUCLEOTIDE SEQUENCE</scope>
</reference>
<evidence type="ECO:0000259" key="4">
    <source>
        <dbReference type="Pfam" id="PF08675"/>
    </source>
</evidence>
<dbReference type="GO" id="GO:0004535">
    <property type="term" value="F:poly(A)-specific ribonuclease activity"/>
    <property type="evidence" value="ECO:0007669"/>
    <property type="project" value="InterPro"/>
</dbReference>
<dbReference type="GO" id="GO:0005634">
    <property type="term" value="C:nucleus"/>
    <property type="evidence" value="ECO:0007669"/>
    <property type="project" value="InterPro"/>
</dbReference>
<dbReference type="InterPro" id="IPR012677">
    <property type="entry name" value="Nucleotide-bd_a/b_plait_sf"/>
</dbReference>
<evidence type="ECO:0000313" key="6">
    <source>
        <dbReference type="Proteomes" id="UP000007755"/>
    </source>
</evidence>
<evidence type="ECO:0000313" key="5">
    <source>
        <dbReference type="EMBL" id="EGI63777.1"/>
    </source>
</evidence>
<dbReference type="InterPro" id="IPR012337">
    <property type="entry name" value="RNaseH-like_sf"/>
</dbReference>
<dbReference type="GO" id="GO:1990431">
    <property type="term" value="P:priRNA 3'-end processing"/>
    <property type="evidence" value="ECO:0007669"/>
    <property type="project" value="TreeGrafter"/>
</dbReference>
<accession>F4WPU8</accession>
<keyword evidence="6" id="KW-1185">Reference proteome</keyword>
<dbReference type="CDD" id="cd12428">
    <property type="entry name" value="RRM_PARN"/>
    <property type="match status" value="1"/>
</dbReference>
<feature type="domain" description="Poly(A)-specific ribonuclease RNA-binding" evidence="4">
    <location>
        <begin position="459"/>
        <end position="536"/>
    </location>
</feature>
<feature type="compositionally biased region" description="Basic and acidic residues" evidence="3">
    <location>
        <begin position="544"/>
        <end position="562"/>
    </location>
</feature>
<evidence type="ECO:0000256" key="2">
    <source>
        <dbReference type="SAM" id="Coils"/>
    </source>
</evidence>
<dbReference type="SUPFAM" id="SSF54928">
    <property type="entry name" value="RNA-binding domain, RBD"/>
    <property type="match status" value="1"/>
</dbReference>
<dbReference type="InParanoid" id="F4WPU8"/>
<dbReference type="Pfam" id="PF04857">
    <property type="entry name" value="CAF1"/>
    <property type="match status" value="1"/>
</dbReference>
<name>F4WPU8_ACREC</name>
<dbReference type="Pfam" id="PF08675">
    <property type="entry name" value="RNA_bind"/>
    <property type="match status" value="1"/>
</dbReference>
<dbReference type="AlphaFoldDB" id="F4WPU8"/>
<evidence type="ECO:0000256" key="3">
    <source>
        <dbReference type="SAM" id="MobiDB-lite"/>
    </source>
</evidence>
<dbReference type="InterPro" id="IPR034042">
    <property type="entry name" value="PARN_R3H"/>
</dbReference>
<dbReference type="OrthoDB" id="1432093at2759"/>
<protein>
    <submittedName>
        <fullName evidence="5">Poly(A)-specific ribonuclease PARN</fullName>
    </submittedName>
</protein>
<dbReference type="InterPro" id="IPR036867">
    <property type="entry name" value="R3H_dom_sf"/>
</dbReference>
<proteinExistence type="inferred from homology"/>
<comment type="similarity">
    <text evidence="1">Belongs to the CAF1 family.</text>
</comment>
<dbReference type="Proteomes" id="UP000007755">
    <property type="component" value="Unassembled WGS sequence"/>
</dbReference>
<dbReference type="GO" id="GO:1990432">
    <property type="term" value="P:siRNA 3'-end processing"/>
    <property type="evidence" value="ECO:0007669"/>
    <property type="project" value="TreeGrafter"/>
</dbReference>
<dbReference type="GO" id="GO:0046872">
    <property type="term" value="F:metal ion binding"/>
    <property type="evidence" value="ECO:0007669"/>
    <property type="project" value="InterPro"/>
</dbReference>